<gene>
    <name evidence="1" type="ORF">CUR178_01325</name>
</gene>
<comment type="caution">
    <text evidence="1">The sequence shown here is derived from an EMBL/GenBank/DDBJ whole genome shotgun (WGS) entry which is preliminary data.</text>
</comment>
<organism evidence="1 2">
    <name type="scientific">Leishmania enriettii</name>
    <dbReference type="NCBI Taxonomy" id="5663"/>
    <lineage>
        <taxon>Eukaryota</taxon>
        <taxon>Discoba</taxon>
        <taxon>Euglenozoa</taxon>
        <taxon>Kinetoplastea</taxon>
        <taxon>Metakinetoplastina</taxon>
        <taxon>Trypanosomatida</taxon>
        <taxon>Trypanosomatidae</taxon>
        <taxon>Leishmaniinae</taxon>
        <taxon>Leishmania</taxon>
    </lineage>
</organism>
<dbReference type="AlphaFoldDB" id="A0A836KJ90"/>
<dbReference type="KEGG" id="lenr:94168607"/>
<dbReference type="Proteomes" id="UP000674179">
    <property type="component" value="Chromosome 35"/>
</dbReference>
<keyword evidence="2" id="KW-1185">Reference proteome</keyword>
<dbReference type="EMBL" id="JAFHKP010000035">
    <property type="protein sequence ID" value="KAG5467678.1"/>
    <property type="molecule type" value="Genomic_DNA"/>
</dbReference>
<name>A0A836KJ90_LEIEN</name>
<protein>
    <submittedName>
        <fullName evidence="1">Uncharacterized protein</fullName>
    </submittedName>
</protein>
<dbReference type="GeneID" id="94168607"/>
<evidence type="ECO:0000313" key="2">
    <source>
        <dbReference type="Proteomes" id="UP000674179"/>
    </source>
</evidence>
<accession>A0A836KJ90</accession>
<evidence type="ECO:0000313" key="1">
    <source>
        <dbReference type="EMBL" id="KAG5467678.1"/>
    </source>
</evidence>
<dbReference type="RefSeq" id="XP_067689200.1">
    <property type="nucleotide sequence ID" value="XM_067833097.1"/>
</dbReference>
<sequence>MLFMAKASTDLPSILALYLPQNSSDKVDVTLKNQRCQHRDRRTRHIGDCGARFYASNHHGKSGLQTGDHRWQPLGAPTRTDRIIGYMGSTCAVGPMDLGQPAPTGPWLILGGVFMKAHPAPNADDAAPTFANATRWRGVPFRGL</sequence>
<reference evidence="1 2" key="1">
    <citation type="submission" date="2021-02" db="EMBL/GenBank/DDBJ databases">
        <title>Leishmania (Mundinia) enrietti genome sequencing and assembly.</title>
        <authorList>
            <person name="Almutairi H."/>
            <person name="Gatherer D."/>
        </authorList>
    </citation>
    <scope>NUCLEOTIDE SEQUENCE [LARGE SCALE GENOMIC DNA]</scope>
    <source>
        <strain evidence="1">CUR178</strain>
    </source>
</reference>
<proteinExistence type="predicted"/>